<dbReference type="EMBL" id="SRSO01000007">
    <property type="protein sequence ID" value="TGV03385.1"/>
    <property type="molecule type" value="Genomic_DNA"/>
</dbReference>
<reference evidence="1 2" key="1">
    <citation type="submission" date="2019-04" db="EMBL/GenBank/DDBJ databases">
        <authorList>
            <person name="Liu A."/>
        </authorList>
    </citation>
    <scope>NUCLEOTIDE SEQUENCE [LARGE SCALE GENOMIC DNA]</scope>
    <source>
        <strain evidence="1 2">RZ03</strain>
    </source>
</reference>
<organism evidence="1 2">
    <name type="scientific">Flavivirga rizhaonensis</name>
    <dbReference type="NCBI Taxonomy" id="2559571"/>
    <lineage>
        <taxon>Bacteria</taxon>
        <taxon>Pseudomonadati</taxon>
        <taxon>Bacteroidota</taxon>
        <taxon>Flavobacteriia</taxon>
        <taxon>Flavobacteriales</taxon>
        <taxon>Flavobacteriaceae</taxon>
        <taxon>Flavivirga</taxon>
    </lineage>
</organism>
<dbReference type="AlphaFoldDB" id="A0A4S1DZD6"/>
<accession>A0A4S1DZD6</accession>
<proteinExistence type="predicted"/>
<name>A0A4S1DZD6_9FLAO</name>
<evidence type="ECO:0000313" key="2">
    <source>
        <dbReference type="Proteomes" id="UP000307602"/>
    </source>
</evidence>
<sequence length="78" mass="8654">MSNLKANLKNVPTELFEKIETLLSEYGLDNAKVTGVDITSNSDVSIANVTEEDCAEEGKKLKCKYKPNGTLKCWCVNR</sequence>
<evidence type="ECO:0000313" key="1">
    <source>
        <dbReference type="EMBL" id="TGV03385.1"/>
    </source>
</evidence>
<keyword evidence="2" id="KW-1185">Reference proteome</keyword>
<dbReference type="RefSeq" id="WP_135876439.1">
    <property type="nucleotide sequence ID" value="NZ_SRSO01000007.1"/>
</dbReference>
<gene>
    <name evidence="1" type="ORF">EM932_06850</name>
</gene>
<dbReference type="Proteomes" id="UP000307602">
    <property type="component" value="Unassembled WGS sequence"/>
</dbReference>
<protein>
    <submittedName>
        <fullName evidence="1">Uncharacterized protein</fullName>
    </submittedName>
</protein>
<comment type="caution">
    <text evidence="1">The sequence shown here is derived from an EMBL/GenBank/DDBJ whole genome shotgun (WGS) entry which is preliminary data.</text>
</comment>